<dbReference type="EMBL" id="CM046399">
    <property type="protein sequence ID" value="KAI8528817.1"/>
    <property type="molecule type" value="Genomic_DNA"/>
</dbReference>
<accession>A0ACC0LJQ7</accession>
<comment type="caution">
    <text evidence="1">The sequence shown here is derived from an EMBL/GenBank/DDBJ whole genome shotgun (WGS) entry which is preliminary data.</text>
</comment>
<gene>
    <name evidence="1" type="ORF">RHMOL_Rhmol12G0177300</name>
</gene>
<name>A0ACC0LJQ7_RHOML</name>
<organism evidence="1 2">
    <name type="scientific">Rhododendron molle</name>
    <name type="common">Chinese azalea</name>
    <name type="synonym">Azalea mollis</name>
    <dbReference type="NCBI Taxonomy" id="49168"/>
    <lineage>
        <taxon>Eukaryota</taxon>
        <taxon>Viridiplantae</taxon>
        <taxon>Streptophyta</taxon>
        <taxon>Embryophyta</taxon>
        <taxon>Tracheophyta</taxon>
        <taxon>Spermatophyta</taxon>
        <taxon>Magnoliopsida</taxon>
        <taxon>eudicotyledons</taxon>
        <taxon>Gunneridae</taxon>
        <taxon>Pentapetalae</taxon>
        <taxon>asterids</taxon>
        <taxon>Ericales</taxon>
        <taxon>Ericaceae</taxon>
        <taxon>Ericoideae</taxon>
        <taxon>Rhodoreae</taxon>
        <taxon>Rhododendron</taxon>
    </lineage>
</organism>
<evidence type="ECO:0000313" key="2">
    <source>
        <dbReference type="Proteomes" id="UP001062846"/>
    </source>
</evidence>
<sequence length="151" mass="15761">MGVGFLGGGFGLGALGLAAAAADGDVAEYAALGPVAAAGLAEVAGLGEVVVVVVAELGVERVASRALQRLVVREEVGPQTTVYSASAAAAEEPAAAPSYRMYILHLKFYDQSNRKAWNQNHNTESLRRPAARISREIYFSGRSSHLVTEGF</sequence>
<dbReference type="Proteomes" id="UP001062846">
    <property type="component" value="Chromosome 12"/>
</dbReference>
<reference evidence="1" key="1">
    <citation type="submission" date="2022-02" db="EMBL/GenBank/DDBJ databases">
        <title>Plant Genome Project.</title>
        <authorList>
            <person name="Zhang R.-G."/>
        </authorList>
    </citation>
    <scope>NUCLEOTIDE SEQUENCE</scope>
    <source>
        <strain evidence="1">AT1</strain>
    </source>
</reference>
<protein>
    <submittedName>
        <fullName evidence="1">Uncharacterized protein</fullName>
    </submittedName>
</protein>
<evidence type="ECO:0000313" key="1">
    <source>
        <dbReference type="EMBL" id="KAI8528817.1"/>
    </source>
</evidence>
<proteinExistence type="predicted"/>
<keyword evidence="2" id="KW-1185">Reference proteome</keyword>